<evidence type="ECO:0000313" key="3">
    <source>
        <dbReference type="Proteomes" id="UP001234178"/>
    </source>
</evidence>
<protein>
    <submittedName>
        <fullName evidence="2">Uncharacterized protein</fullName>
    </submittedName>
</protein>
<dbReference type="Proteomes" id="UP001234178">
    <property type="component" value="Unassembled WGS sequence"/>
</dbReference>
<keyword evidence="3" id="KW-1185">Reference proteome</keyword>
<sequence>MVISTSPLTIPSTSKTLSPALTPTPSRECGRTPSAPSSREARRGIISSLSHHEEVEEHFKNVALY</sequence>
<organism evidence="2 3">
    <name type="scientific">Daphnia magna</name>
    <dbReference type="NCBI Taxonomy" id="35525"/>
    <lineage>
        <taxon>Eukaryota</taxon>
        <taxon>Metazoa</taxon>
        <taxon>Ecdysozoa</taxon>
        <taxon>Arthropoda</taxon>
        <taxon>Crustacea</taxon>
        <taxon>Branchiopoda</taxon>
        <taxon>Diplostraca</taxon>
        <taxon>Cladocera</taxon>
        <taxon>Anomopoda</taxon>
        <taxon>Daphniidae</taxon>
        <taxon>Daphnia</taxon>
    </lineage>
</organism>
<feature type="region of interest" description="Disordered" evidence="1">
    <location>
        <begin position="1"/>
        <end position="44"/>
    </location>
</feature>
<accession>A0ABR0B881</accession>
<reference evidence="2 3" key="1">
    <citation type="journal article" date="2023" name="Nucleic Acids Res.">
        <title>The hologenome of Daphnia magna reveals possible DNA methylation and microbiome-mediated evolution of the host genome.</title>
        <authorList>
            <person name="Chaturvedi A."/>
            <person name="Li X."/>
            <person name="Dhandapani V."/>
            <person name="Marshall H."/>
            <person name="Kissane S."/>
            <person name="Cuenca-Cambronero M."/>
            <person name="Asole G."/>
            <person name="Calvet F."/>
            <person name="Ruiz-Romero M."/>
            <person name="Marangio P."/>
            <person name="Guigo R."/>
            <person name="Rago D."/>
            <person name="Mirbahai L."/>
            <person name="Eastwood N."/>
            <person name="Colbourne J.K."/>
            <person name="Zhou J."/>
            <person name="Mallon E."/>
            <person name="Orsini L."/>
        </authorList>
    </citation>
    <scope>NUCLEOTIDE SEQUENCE [LARGE SCALE GENOMIC DNA]</scope>
    <source>
        <strain evidence="2">LRV0_1</strain>
    </source>
</reference>
<evidence type="ECO:0000256" key="1">
    <source>
        <dbReference type="SAM" id="MobiDB-lite"/>
    </source>
</evidence>
<name>A0ABR0B881_9CRUS</name>
<gene>
    <name evidence="2" type="ORF">OUZ56_029929</name>
</gene>
<comment type="caution">
    <text evidence="2">The sequence shown here is derived from an EMBL/GenBank/DDBJ whole genome shotgun (WGS) entry which is preliminary data.</text>
</comment>
<dbReference type="EMBL" id="JAOYFB010000040">
    <property type="protein sequence ID" value="KAK4037904.1"/>
    <property type="molecule type" value="Genomic_DNA"/>
</dbReference>
<evidence type="ECO:0000313" key="2">
    <source>
        <dbReference type="EMBL" id="KAK4037904.1"/>
    </source>
</evidence>
<feature type="compositionally biased region" description="Low complexity" evidence="1">
    <location>
        <begin position="1"/>
        <end position="19"/>
    </location>
</feature>
<proteinExistence type="predicted"/>